<comment type="caution">
    <text evidence="1">The sequence shown here is derived from an EMBL/GenBank/DDBJ whole genome shotgun (WGS) entry which is preliminary data.</text>
</comment>
<dbReference type="SUPFAM" id="SSF52047">
    <property type="entry name" value="RNI-like"/>
    <property type="match status" value="1"/>
</dbReference>
<dbReference type="EMBL" id="JARIHO010000025">
    <property type="protein sequence ID" value="KAJ7342524.1"/>
    <property type="molecule type" value="Genomic_DNA"/>
</dbReference>
<dbReference type="AlphaFoldDB" id="A0AAD6ZWA9"/>
<proteinExistence type="predicted"/>
<evidence type="ECO:0000313" key="1">
    <source>
        <dbReference type="EMBL" id="KAJ7342524.1"/>
    </source>
</evidence>
<reference evidence="1" key="1">
    <citation type="submission" date="2023-03" db="EMBL/GenBank/DDBJ databases">
        <title>Massive genome expansion in bonnet fungi (Mycena s.s.) driven by repeated elements and novel gene families across ecological guilds.</title>
        <authorList>
            <consortium name="Lawrence Berkeley National Laboratory"/>
            <person name="Harder C.B."/>
            <person name="Miyauchi S."/>
            <person name="Viragh M."/>
            <person name="Kuo A."/>
            <person name="Thoen E."/>
            <person name="Andreopoulos B."/>
            <person name="Lu D."/>
            <person name="Skrede I."/>
            <person name="Drula E."/>
            <person name="Henrissat B."/>
            <person name="Morin E."/>
            <person name="Kohler A."/>
            <person name="Barry K."/>
            <person name="LaButti K."/>
            <person name="Morin E."/>
            <person name="Salamov A."/>
            <person name="Lipzen A."/>
            <person name="Mereny Z."/>
            <person name="Hegedus B."/>
            <person name="Baldrian P."/>
            <person name="Stursova M."/>
            <person name="Weitz H."/>
            <person name="Taylor A."/>
            <person name="Grigoriev I.V."/>
            <person name="Nagy L.G."/>
            <person name="Martin F."/>
            <person name="Kauserud H."/>
        </authorList>
    </citation>
    <scope>NUCLEOTIDE SEQUENCE</scope>
    <source>
        <strain evidence="1">CBHHK002</strain>
    </source>
</reference>
<dbReference type="Gene3D" id="3.80.10.10">
    <property type="entry name" value="Ribonuclease Inhibitor"/>
    <property type="match status" value="1"/>
</dbReference>
<dbReference type="Proteomes" id="UP001218218">
    <property type="component" value="Unassembled WGS sequence"/>
</dbReference>
<dbReference type="InterPro" id="IPR032675">
    <property type="entry name" value="LRR_dom_sf"/>
</dbReference>
<accession>A0AAD6ZWA9</accession>
<protein>
    <recommendedName>
        <fullName evidence="3">F-box domain-containing protein</fullName>
    </recommendedName>
</protein>
<name>A0AAD6ZWA9_9AGAR</name>
<keyword evidence="2" id="KW-1185">Reference proteome</keyword>
<sequence>MNRPMQSPFNDILYTNTVPSDTECDSIRSLLAGPLKDLADVTEEMWRLQSLIDEAVLKRVRLQQFINAHLALLSPVRRLPDDIVRAVFTATLPSRRNLTMSADEGPLLLSKVCKSWRTLALTTPRLWASMHIVIPSRPKFEHLVALVNMWLERSGSVPLDISMVYSKTCDVIFDVSPLLSTLAIESRRWRSIHLMLPNFSAHSLEKLSSDDVPQLQFMGLCLPPPAQDDDITDPWPLAFLETNCLRSITFTGTHSFVDAAISWGTLTHLSIGETWASAPYLTCARALVILSQCTMLQSCKISLQDTDDGVPTPPVEHFSLRHLTDLAIFNHLMEGPGVGPLFFSRISLPNLRSFYFDRGYNVDITHLIPSPGSLERLCLDIEGLSCDSLLAALADMPLLQELVLSAEPRSREQTEETNIWRYWKSLEGDGEFLTHLTRRNDAALCPLLRRVDLHLALVSDESLLQFVQSRAALSSVTATVHRPVQLDIIPHLQDAIAGGLVVSLKYDNNAVPEVFTYSPWEGNPNPSVYMLPEFCEVEFDF</sequence>
<gene>
    <name evidence="1" type="ORF">DFH08DRAFT_811604</name>
</gene>
<evidence type="ECO:0000313" key="2">
    <source>
        <dbReference type="Proteomes" id="UP001218218"/>
    </source>
</evidence>
<organism evidence="1 2">
    <name type="scientific">Mycena albidolilacea</name>
    <dbReference type="NCBI Taxonomy" id="1033008"/>
    <lineage>
        <taxon>Eukaryota</taxon>
        <taxon>Fungi</taxon>
        <taxon>Dikarya</taxon>
        <taxon>Basidiomycota</taxon>
        <taxon>Agaricomycotina</taxon>
        <taxon>Agaricomycetes</taxon>
        <taxon>Agaricomycetidae</taxon>
        <taxon>Agaricales</taxon>
        <taxon>Marasmiineae</taxon>
        <taxon>Mycenaceae</taxon>
        <taxon>Mycena</taxon>
    </lineage>
</organism>
<evidence type="ECO:0008006" key="3">
    <source>
        <dbReference type="Google" id="ProtNLM"/>
    </source>
</evidence>